<evidence type="ECO:0000256" key="3">
    <source>
        <dbReference type="ARBA" id="ARBA00022801"/>
    </source>
</evidence>
<dbReference type="InterPro" id="IPR001130">
    <property type="entry name" value="TatD-like"/>
</dbReference>
<evidence type="ECO:0000256" key="4">
    <source>
        <dbReference type="PIRSR" id="PIRSR005902-1"/>
    </source>
</evidence>
<evidence type="ECO:0000313" key="7">
    <source>
        <dbReference type="Proteomes" id="UP000004662"/>
    </source>
</evidence>
<proteinExistence type="inferred from homology"/>
<dbReference type="GO" id="GO:0016788">
    <property type="term" value="F:hydrolase activity, acting on ester bonds"/>
    <property type="evidence" value="ECO:0007669"/>
    <property type="project" value="InterPro"/>
</dbReference>
<evidence type="ECO:0000313" key="6">
    <source>
        <dbReference type="EMBL" id="EHJ49180.1"/>
    </source>
</evidence>
<evidence type="ECO:0000256" key="5">
    <source>
        <dbReference type="SAM" id="MobiDB-lite"/>
    </source>
</evidence>
<dbReference type="HOGENOM" id="CLU_031506_4_0_7"/>
<feature type="binding site" evidence="4">
    <location>
        <position position="120"/>
    </location>
    <ligand>
        <name>a divalent metal cation</name>
        <dbReference type="ChEBI" id="CHEBI:60240"/>
        <label>1</label>
    </ligand>
</feature>
<dbReference type="GO" id="GO:0046872">
    <property type="term" value="F:metal ion binding"/>
    <property type="evidence" value="ECO:0007669"/>
    <property type="project" value="UniProtKB-KW"/>
</dbReference>
<reference evidence="7" key="1">
    <citation type="journal article" date="2015" name="Genome Announc.">
        <title>High-Quality Draft Genome Sequence of Desulfovibrio carbinoliphilus FW-101-2B, an Organic Acid-Oxidizing Sulfate-Reducing Bacterium Isolated from Uranium(VI)-Contaminated Groundwater.</title>
        <authorList>
            <person name="Ramsay B.D."/>
            <person name="Hwang C."/>
            <person name="Woo H.L."/>
            <person name="Carroll S.L."/>
            <person name="Lucas S."/>
            <person name="Han J."/>
            <person name="Lapidus A.L."/>
            <person name="Cheng J.F."/>
            <person name="Goodwin L.A."/>
            <person name="Pitluck S."/>
            <person name="Peters L."/>
            <person name="Chertkov O."/>
            <person name="Held B."/>
            <person name="Detter J.C."/>
            <person name="Han C.S."/>
            <person name="Tapia R."/>
            <person name="Land M.L."/>
            <person name="Hauser L.J."/>
            <person name="Kyrpides N.C."/>
            <person name="Ivanova N.N."/>
            <person name="Mikhailova N."/>
            <person name="Pagani I."/>
            <person name="Woyke T."/>
            <person name="Arkin A.P."/>
            <person name="Dehal P."/>
            <person name="Chivian D."/>
            <person name="Criddle C.S."/>
            <person name="Wu W."/>
            <person name="Chakraborty R."/>
            <person name="Hazen T.C."/>
            <person name="Fields M.W."/>
        </authorList>
    </citation>
    <scope>NUCLEOTIDE SEQUENCE [LARGE SCALE GENOMIC DNA]</scope>
    <source>
        <strain evidence="7">FW-101-2B</strain>
    </source>
</reference>
<comment type="similarity">
    <text evidence="1">Belongs to the metallo-dependent hydrolases superfamily. TatD-type hydrolase family.</text>
</comment>
<keyword evidence="3 6" id="KW-0378">Hydrolase</keyword>
<dbReference type="PANTHER" id="PTHR46124">
    <property type="entry name" value="D-AMINOACYL-TRNA DEACYLASE"/>
    <property type="match status" value="1"/>
</dbReference>
<feature type="binding site" evidence="4">
    <location>
        <position position="156"/>
    </location>
    <ligand>
        <name>a divalent metal cation</name>
        <dbReference type="ChEBI" id="CHEBI:60240"/>
        <label>2</label>
    </ligand>
</feature>
<sequence length="282" mass="30529">MVRKGSSKVSKKKRERPDPASLGLARVGVESHAHLDMGEYEAGEIGPVLDRAAAAGVARVGNVFLGPAAFAAHRQYFDDRPEVFFLCGIHPCDAAKAAPGDLPALEAAFRAEPRLRAMGEIGLDYYWDQETKAVQRQVLGDQLALARSLDVPVAIHSREAEADTLSVLDDLGFRDRPLVWHCFGGGADLAREVLSRGWQVSIPGPVTYPKNTDLAAAVAAMDLGRVLLETDAPFLSPEPWRGKRNEPAYLAFTAARVAELTGRDVAAVWQATGDNARRFFGL</sequence>
<evidence type="ECO:0000256" key="2">
    <source>
        <dbReference type="ARBA" id="ARBA00022723"/>
    </source>
</evidence>
<dbReference type="eggNOG" id="COG0084">
    <property type="taxonomic scope" value="Bacteria"/>
</dbReference>
<dbReference type="GO" id="GO:0004536">
    <property type="term" value="F:DNA nuclease activity"/>
    <property type="evidence" value="ECO:0007669"/>
    <property type="project" value="InterPro"/>
</dbReference>
<dbReference type="AlphaFoldDB" id="G7Q9R4"/>
<organism evidence="6 7">
    <name type="scientific">Solidesulfovibrio carbinoliphilus subsp. oakridgensis</name>
    <dbReference type="NCBI Taxonomy" id="694327"/>
    <lineage>
        <taxon>Bacteria</taxon>
        <taxon>Pseudomonadati</taxon>
        <taxon>Thermodesulfobacteriota</taxon>
        <taxon>Desulfovibrionia</taxon>
        <taxon>Desulfovibrionales</taxon>
        <taxon>Desulfovibrionaceae</taxon>
        <taxon>Solidesulfovibrio</taxon>
    </lineage>
</organism>
<feature type="binding site" evidence="4">
    <location>
        <position position="32"/>
    </location>
    <ligand>
        <name>a divalent metal cation</name>
        <dbReference type="ChEBI" id="CHEBI:60240"/>
        <label>1</label>
    </ligand>
</feature>
<dbReference type="InterPro" id="IPR032466">
    <property type="entry name" value="Metal_Hydrolase"/>
</dbReference>
<name>G7Q9R4_9BACT</name>
<dbReference type="FunFam" id="3.20.20.140:FF:000005">
    <property type="entry name" value="TatD family hydrolase"/>
    <property type="match status" value="1"/>
</dbReference>
<dbReference type="PANTHER" id="PTHR46124:SF2">
    <property type="entry name" value="D-AMINOACYL-TRNA DEACYLASE"/>
    <property type="match status" value="1"/>
</dbReference>
<keyword evidence="7" id="KW-1185">Reference proteome</keyword>
<feature type="binding site" evidence="4">
    <location>
        <position position="34"/>
    </location>
    <ligand>
        <name>a divalent metal cation</name>
        <dbReference type="ChEBI" id="CHEBI:60240"/>
        <label>1</label>
    </ligand>
</feature>
<dbReference type="Proteomes" id="UP000004662">
    <property type="component" value="Chromosome"/>
</dbReference>
<feature type="region of interest" description="Disordered" evidence="5">
    <location>
        <begin position="1"/>
        <end position="23"/>
    </location>
</feature>
<gene>
    <name evidence="6" type="ORF">DFW101_3180</name>
</gene>
<dbReference type="EMBL" id="CM001368">
    <property type="protein sequence ID" value="EHJ49180.1"/>
    <property type="molecule type" value="Genomic_DNA"/>
</dbReference>
<accession>G7Q9R4</accession>
<keyword evidence="2 4" id="KW-0479">Metal-binding</keyword>
<dbReference type="STRING" id="694327.DFW101_3180"/>
<feature type="binding site" evidence="4">
    <location>
        <position position="231"/>
    </location>
    <ligand>
        <name>a divalent metal cation</name>
        <dbReference type="ChEBI" id="CHEBI:60240"/>
        <label>1</label>
    </ligand>
</feature>
<dbReference type="Pfam" id="PF01026">
    <property type="entry name" value="TatD_DNase"/>
    <property type="match status" value="1"/>
</dbReference>
<dbReference type="GO" id="GO:0005829">
    <property type="term" value="C:cytosol"/>
    <property type="evidence" value="ECO:0007669"/>
    <property type="project" value="TreeGrafter"/>
</dbReference>
<evidence type="ECO:0000256" key="1">
    <source>
        <dbReference type="ARBA" id="ARBA00009275"/>
    </source>
</evidence>
<dbReference type="PIRSF" id="PIRSF005902">
    <property type="entry name" value="DNase_TatD"/>
    <property type="match status" value="1"/>
</dbReference>
<dbReference type="InterPro" id="IPR015991">
    <property type="entry name" value="TatD/YcfH-like"/>
</dbReference>
<dbReference type="Gene3D" id="3.20.20.140">
    <property type="entry name" value="Metal-dependent hydrolases"/>
    <property type="match status" value="1"/>
</dbReference>
<dbReference type="NCBIfam" id="TIGR00010">
    <property type="entry name" value="YchF/TatD family DNA exonuclease"/>
    <property type="match status" value="1"/>
</dbReference>
<dbReference type="CDD" id="cd01310">
    <property type="entry name" value="TatD_DNAse"/>
    <property type="match status" value="1"/>
</dbReference>
<feature type="binding site" evidence="4">
    <location>
        <position position="181"/>
    </location>
    <ligand>
        <name>a divalent metal cation</name>
        <dbReference type="ChEBI" id="CHEBI:60240"/>
        <label>2</label>
    </ligand>
</feature>
<dbReference type="SUPFAM" id="SSF51556">
    <property type="entry name" value="Metallo-dependent hydrolases"/>
    <property type="match status" value="1"/>
</dbReference>
<feature type="compositionally biased region" description="Basic residues" evidence="5">
    <location>
        <begin position="1"/>
        <end position="14"/>
    </location>
</feature>
<protein>
    <submittedName>
        <fullName evidence="6">Hydrolase, TatD family</fullName>
    </submittedName>
</protein>